<keyword evidence="4" id="KW-0067">ATP-binding</keyword>
<name>A0A0F9K5V3_9ZZZZ</name>
<gene>
    <name evidence="6" type="ORF">LCGC14_1444610</name>
</gene>
<evidence type="ECO:0000256" key="3">
    <source>
        <dbReference type="ARBA" id="ARBA00022777"/>
    </source>
</evidence>
<dbReference type="GO" id="GO:0004713">
    <property type="term" value="F:protein tyrosine kinase activity"/>
    <property type="evidence" value="ECO:0007669"/>
    <property type="project" value="InterPro"/>
</dbReference>
<keyword evidence="1" id="KW-0808">Transferase</keyword>
<dbReference type="PROSITE" id="PS50011">
    <property type="entry name" value="PROTEIN_KINASE_DOM"/>
    <property type="match status" value="1"/>
</dbReference>
<dbReference type="SUPFAM" id="SSF56112">
    <property type="entry name" value="Protein kinase-like (PK-like)"/>
    <property type="match status" value="1"/>
</dbReference>
<organism evidence="6">
    <name type="scientific">marine sediment metagenome</name>
    <dbReference type="NCBI Taxonomy" id="412755"/>
    <lineage>
        <taxon>unclassified sequences</taxon>
        <taxon>metagenomes</taxon>
        <taxon>ecological metagenomes</taxon>
    </lineage>
</organism>
<evidence type="ECO:0000259" key="5">
    <source>
        <dbReference type="PROSITE" id="PS50011"/>
    </source>
</evidence>
<keyword evidence="2" id="KW-0547">Nucleotide-binding</keyword>
<keyword evidence="3" id="KW-0418">Kinase</keyword>
<dbReference type="Pfam" id="PF00069">
    <property type="entry name" value="Pkinase"/>
    <property type="match status" value="1"/>
</dbReference>
<evidence type="ECO:0000256" key="4">
    <source>
        <dbReference type="ARBA" id="ARBA00022840"/>
    </source>
</evidence>
<reference evidence="6" key="1">
    <citation type="journal article" date="2015" name="Nature">
        <title>Complex archaea that bridge the gap between prokaryotes and eukaryotes.</title>
        <authorList>
            <person name="Spang A."/>
            <person name="Saw J.H."/>
            <person name="Jorgensen S.L."/>
            <person name="Zaremba-Niedzwiedzka K."/>
            <person name="Martijn J."/>
            <person name="Lind A.E."/>
            <person name="van Eijk R."/>
            <person name="Schleper C."/>
            <person name="Guy L."/>
            <person name="Ettema T.J."/>
        </authorList>
    </citation>
    <scope>NUCLEOTIDE SEQUENCE</scope>
</reference>
<dbReference type="GO" id="GO:0005776">
    <property type="term" value="C:autophagosome"/>
    <property type="evidence" value="ECO:0007669"/>
    <property type="project" value="TreeGrafter"/>
</dbReference>
<dbReference type="InterPro" id="IPR011009">
    <property type="entry name" value="Kinase-like_dom_sf"/>
</dbReference>
<dbReference type="InterPro" id="IPR017441">
    <property type="entry name" value="Protein_kinase_ATP_BS"/>
</dbReference>
<sequence>MFLKGQKVGKYEILRSLGSGGFGSVFLAKDTWLNIKVAVKVPHKQSLELFKLLKEPRLQAALNHPNIVRMIAAEKENKVFFMVMEYIKGKTLERILEKEKILDIEKAIGFITQISYGIDHAHKNKIVHRDLRPSNTIISEDGTAKITDFGTSVWLENVPYASTRIGSPPYMAPEQFLGKSTFGSDIYSIGCIFYEIVSGRPPITDPDPFKILEKAQKGKIKPPRLINKKIPKEINEIIMQCLAPKVVDRYQKASEIIRHLSAFKGKTSEESEIEDIRRRIKARERRISTLCLNCHRPLPHKEKNCPHCGELISR</sequence>
<dbReference type="PANTHER" id="PTHR24348:SF22">
    <property type="entry name" value="NON-SPECIFIC SERINE_THREONINE PROTEIN KINASE"/>
    <property type="match status" value="1"/>
</dbReference>
<feature type="domain" description="Protein kinase" evidence="5">
    <location>
        <begin position="11"/>
        <end position="262"/>
    </location>
</feature>
<dbReference type="PANTHER" id="PTHR24348">
    <property type="entry name" value="SERINE/THREONINE-PROTEIN KINASE UNC-51-RELATED"/>
    <property type="match status" value="1"/>
</dbReference>
<evidence type="ECO:0000256" key="2">
    <source>
        <dbReference type="ARBA" id="ARBA00022741"/>
    </source>
</evidence>
<dbReference type="GO" id="GO:0034727">
    <property type="term" value="P:piecemeal microautophagy of the nucleus"/>
    <property type="evidence" value="ECO:0007669"/>
    <property type="project" value="TreeGrafter"/>
</dbReference>
<dbReference type="Gene3D" id="1.10.510.10">
    <property type="entry name" value="Transferase(Phosphotransferase) domain 1"/>
    <property type="match status" value="1"/>
</dbReference>
<dbReference type="InterPro" id="IPR000719">
    <property type="entry name" value="Prot_kinase_dom"/>
</dbReference>
<dbReference type="GO" id="GO:0034045">
    <property type="term" value="C:phagophore assembly site membrane"/>
    <property type="evidence" value="ECO:0007669"/>
    <property type="project" value="TreeGrafter"/>
</dbReference>
<dbReference type="CDD" id="cd14014">
    <property type="entry name" value="STKc_PknB_like"/>
    <property type="match status" value="1"/>
</dbReference>
<evidence type="ECO:0000256" key="1">
    <source>
        <dbReference type="ARBA" id="ARBA00022679"/>
    </source>
</evidence>
<proteinExistence type="predicted"/>
<dbReference type="GO" id="GO:0005524">
    <property type="term" value="F:ATP binding"/>
    <property type="evidence" value="ECO:0007669"/>
    <property type="project" value="UniProtKB-KW"/>
</dbReference>
<accession>A0A0F9K5V3</accession>
<dbReference type="SMART" id="SM00219">
    <property type="entry name" value="TyrKc"/>
    <property type="match status" value="1"/>
</dbReference>
<dbReference type="InterPro" id="IPR045269">
    <property type="entry name" value="Atg1-like"/>
</dbReference>
<dbReference type="GO" id="GO:0000422">
    <property type="term" value="P:autophagy of mitochondrion"/>
    <property type="evidence" value="ECO:0007669"/>
    <property type="project" value="TreeGrafter"/>
</dbReference>
<protein>
    <recommendedName>
        <fullName evidence="5">Protein kinase domain-containing protein</fullName>
    </recommendedName>
</protein>
<dbReference type="EMBL" id="LAZR01009888">
    <property type="protein sequence ID" value="KKM70051.1"/>
    <property type="molecule type" value="Genomic_DNA"/>
</dbReference>
<dbReference type="GO" id="GO:0010506">
    <property type="term" value="P:regulation of autophagy"/>
    <property type="evidence" value="ECO:0007669"/>
    <property type="project" value="InterPro"/>
</dbReference>
<comment type="caution">
    <text evidence="6">The sequence shown here is derived from an EMBL/GenBank/DDBJ whole genome shotgun (WGS) entry which is preliminary data.</text>
</comment>
<dbReference type="GO" id="GO:0061709">
    <property type="term" value="P:reticulophagy"/>
    <property type="evidence" value="ECO:0007669"/>
    <property type="project" value="TreeGrafter"/>
</dbReference>
<dbReference type="GO" id="GO:0005829">
    <property type="term" value="C:cytosol"/>
    <property type="evidence" value="ECO:0007669"/>
    <property type="project" value="TreeGrafter"/>
</dbReference>
<dbReference type="GO" id="GO:0000045">
    <property type="term" value="P:autophagosome assembly"/>
    <property type="evidence" value="ECO:0007669"/>
    <property type="project" value="TreeGrafter"/>
</dbReference>
<dbReference type="InterPro" id="IPR020635">
    <property type="entry name" value="Tyr_kinase_cat_dom"/>
</dbReference>
<dbReference type="GO" id="GO:0004674">
    <property type="term" value="F:protein serine/threonine kinase activity"/>
    <property type="evidence" value="ECO:0007669"/>
    <property type="project" value="InterPro"/>
</dbReference>
<dbReference type="PROSITE" id="PS00107">
    <property type="entry name" value="PROTEIN_KINASE_ATP"/>
    <property type="match status" value="1"/>
</dbReference>
<evidence type="ECO:0000313" key="6">
    <source>
        <dbReference type="EMBL" id="KKM70051.1"/>
    </source>
</evidence>
<dbReference type="GO" id="GO:0042594">
    <property type="term" value="P:response to starvation"/>
    <property type="evidence" value="ECO:0007669"/>
    <property type="project" value="TreeGrafter"/>
</dbReference>
<dbReference type="AlphaFoldDB" id="A0A0F9K5V3"/>